<evidence type="ECO:0000256" key="1">
    <source>
        <dbReference type="ARBA" id="ARBA00022723"/>
    </source>
</evidence>
<dbReference type="PROSITE" id="PS50103">
    <property type="entry name" value="ZF_C3H1"/>
    <property type="match status" value="3"/>
</dbReference>
<dbReference type="GO" id="GO:0005634">
    <property type="term" value="C:nucleus"/>
    <property type="evidence" value="ECO:0007669"/>
    <property type="project" value="TreeGrafter"/>
</dbReference>
<dbReference type="InterPro" id="IPR000571">
    <property type="entry name" value="Znf_CCCH"/>
</dbReference>
<feature type="zinc finger region" description="C3H1-type" evidence="4">
    <location>
        <begin position="41"/>
        <end position="67"/>
    </location>
</feature>
<dbReference type="GO" id="GO:0008270">
    <property type="term" value="F:zinc ion binding"/>
    <property type="evidence" value="ECO:0007669"/>
    <property type="project" value="UniProtKB-KW"/>
</dbReference>
<feature type="zinc finger region" description="C3H1-type" evidence="4">
    <location>
        <begin position="14"/>
        <end position="40"/>
    </location>
</feature>
<reference evidence="7" key="1">
    <citation type="submission" date="2016-05" db="EMBL/GenBank/DDBJ databases">
        <title>Comparative genomics of biotechnologically important yeasts.</title>
        <authorList>
            <consortium name="DOE Joint Genome Institute"/>
            <person name="Riley R."/>
            <person name="Haridas S."/>
            <person name="Wolfe K.H."/>
            <person name="Lopes M.R."/>
            <person name="Hittinger C.T."/>
            <person name="Goker M."/>
            <person name="Salamov A."/>
            <person name="Wisecaver J."/>
            <person name="Long T.M."/>
            <person name="Aerts A.L."/>
            <person name="Barry K."/>
            <person name="Choi C."/>
            <person name="Clum A."/>
            <person name="Coughlan A.Y."/>
            <person name="Deshpande S."/>
            <person name="Douglass A.P."/>
            <person name="Hanson S.J."/>
            <person name="Klenk H.-P."/>
            <person name="Labutti K."/>
            <person name="Lapidus A."/>
            <person name="Lindquist E."/>
            <person name="Lipzen A."/>
            <person name="Meier-Kolthoff J.P."/>
            <person name="Ohm R.A."/>
            <person name="Otillar R.P."/>
            <person name="Pangilinan J."/>
            <person name="Peng Y."/>
            <person name="Rokas A."/>
            <person name="Rosa C.A."/>
            <person name="Scheuner C."/>
            <person name="Sibirny A.A."/>
            <person name="Slot J.C."/>
            <person name="Stielow J.B."/>
            <person name="Sun H."/>
            <person name="Kurtzman C.P."/>
            <person name="Blackwell M."/>
            <person name="Grigoriev I.V."/>
            <person name="Jeffries T.W."/>
        </authorList>
    </citation>
    <scope>NUCLEOTIDE SEQUENCE [LARGE SCALE GENOMIC DNA]</scope>
    <source>
        <strain evidence="7">NRRL Y-17324</strain>
    </source>
</reference>
<dbReference type="PANTHER" id="PTHR46156">
    <property type="entry name" value="CCCH ZINGC FINGER"/>
    <property type="match status" value="1"/>
</dbReference>
<feature type="domain" description="C3H1-type" evidence="5">
    <location>
        <begin position="79"/>
        <end position="102"/>
    </location>
</feature>
<accession>A0A1E4SEE6</accession>
<gene>
    <name evidence="6" type="ORF">CANTADRAFT_40939</name>
</gene>
<dbReference type="Proteomes" id="UP000094285">
    <property type="component" value="Unassembled WGS sequence"/>
</dbReference>
<feature type="domain" description="C3H1-type" evidence="5">
    <location>
        <begin position="14"/>
        <end position="40"/>
    </location>
</feature>
<evidence type="ECO:0000256" key="3">
    <source>
        <dbReference type="ARBA" id="ARBA00022833"/>
    </source>
</evidence>
<evidence type="ECO:0000313" key="6">
    <source>
        <dbReference type="EMBL" id="ODV77894.1"/>
    </source>
</evidence>
<dbReference type="STRING" id="984487.A0A1E4SEE6"/>
<feature type="non-terminal residue" evidence="6">
    <location>
        <position position="1"/>
    </location>
</feature>
<name>A0A1E4SEE6_9ASCO</name>
<dbReference type="RefSeq" id="XP_020063016.1">
    <property type="nucleotide sequence ID" value="XM_020208848.1"/>
</dbReference>
<feature type="zinc finger region" description="C3H1-type" evidence="4">
    <location>
        <begin position="79"/>
        <end position="102"/>
    </location>
</feature>
<dbReference type="Gene3D" id="4.10.1000.10">
    <property type="entry name" value="Zinc finger, CCCH-type"/>
    <property type="match status" value="2"/>
</dbReference>
<dbReference type="GeneID" id="30982984"/>
<evidence type="ECO:0000256" key="4">
    <source>
        <dbReference type="PROSITE-ProRule" id="PRU00723"/>
    </source>
</evidence>
<proteinExistence type="predicted"/>
<keyword evidence="3 4" id="KW-0862">Zinc</keyword>
<protein>
    <submittedName>
        <fullName evidence="6">Putative transcription factor with zinc finger DNA-binding motif-containing protein</fullName>
    </submittedName>
</protein>
<sequence>ICQKGSACTYQHDKSRIRICRQYLLNRCYDKNCLFSHDCNEHNTPICRYFLEKKCTNSQCWFQHWKPPCYDNPNHEVWVCRPFVIGGWCGRGKKCPLLHVFNCPDFEEDGTCPKGKACSLTHQVTKRHQDLMVTPANKYVATEEEEVLVESDNEDETPSTVTINSYTVDPALLFVSLDDSRYDVYVDTSKEQSPASTSTFNENSAFLIVDDSSSESDDLGDNAD</sequence>
<keyword evidence="1 4" id="KW-0479">Metal-binding</keyword>
<organism evidence="6 7">
    <name type="scientific">Suhomyces tanzawaensis NRRL Y-17324</name>
    <dbReference type="NCBI Taxonomy" id="984487"/>
    <lineage>
        <taxon>Eukaryota</taxon>
        <taxon>Fungi</taxon>
        <taxon>Dikarya</taxon>
        <taxon>Ascomycota</taxon>
        <taxon>Saccharomycotina</taxon>
        <taxon>Pichiomycetes</taxon>
        <taxon>Debaryomycetaceae</taxon>
        <taxon>Suhomyces</taxon>
    </lineage>
</organism>
<feature type="non-terminal residue" evidence="6">
    <location>
        <position position="224"/>
    </location>
</feature>
<evidence type="ECO:0000259" key="5">
    <source>
        <dbReference type="PROSITE" id="PS50103"/>
    </source>
</evidence>
<dbReference type="SUPFAM" id="SSF90229">
    <property type="entry name" value="CCCH zinc finger"/>
    <property type="match status" value="1"/>
</dbReference>
<dbReference type="Pfam" id="PF14608">
    <property type="entry name" value="zf-CCCH_2"/>
    <property type="match status" value="2"/>
</dbReference>
<dbReference type="AlphaFoldDB" id="A0A1E4SEE6"/>
<dbReference type="GO" id="GO:0003677">
    <property type="term" value="F:DNA binding"/>
    <property type="evidence" value="ECO:0007669"/>
    <property type="project" value="UniProtKB-KW"/>
</dbReference>
<keyword evidence="2 4" id="KW-0863">Zinc-finger</keyword>
<evidence type="ECO:0000256" key="2">
    <source>
        <dbReference type="ARBA" id="ARBA00022771"/>
    </source>
</evidence>
<dbReference type="SMART" id="SM00356">
    <property type="entry name" value="ZnF_C3H1"/>
    <property type="match status" value="4"/>
</dbReference>
<feature type="domain" description="C3H1-type" evidence="5">
    <location>
        <begin position="41"/>
        <end position="67"/>
    </location>
</feature>
<keyword evidence="7" id="KW-1185">Reference proteome</keyword>
<dbReference type="PANTHER" id="PTHR46156:SF1">
    <property type="entry name" value="ZINC FINGER CCCH DOMAIN-CONTAINING PROTEIN 3"/>
    <property type="match status" value="1"/>
</dbReference>
<dbReference type="EMBL" id="KV453914">
    <property type="protein sequence ID" value="ODV77894.1"/>
    <property type="molecule type" value="Genomic_DNA"/>
</dbReference>
<keyword evidence="6" id="KW-0238">DNA-binding</keyword>
<dbReference type="OrthoDB" id="410307at2759"/>
<evidence type="ECO:0000313" key="7">
    <source>
        <dbReference type="Proteomes" id="UP000094285"/>
    </source>
</evidence>
<dbReference type="InterPro" id="IPR036855">
    <property type="entry name" value="Znf_CCCH_sf"/>
</dbReference>